<evidence type="ECO:0000256" key="3">
    <source>
        <dbReference type="PROSITE-ProRule" id="PRU00339"/>
    </source>
</evidence>
<dbReference type="InterPro" id="IPR011990">
    <property type="entry name" value="TPR-like_helical_dom_sf"/>
</dbReference>
<evidence type="ECO:0000313" key="6">
    <source>
        <dbReference type="EMBL" id="QEL63563.1"/>
    </source>
</evidence>
<feature type="chain" id="PRO_5022786337" description="LytR/CpsA/Psr regulator C-terminal domain-containing protein" evidence="4">
    <location>
        <begin position="23"/>
        <end position="431"/>
    </location>
</feature>
<gene>
    <name evidence="6" type="ORF">OTERR_00870</name>
</gene>
<evidence type="ECO:0000313" key="7">
    <source>
        <dbReference type="Proteomes" id="UP000323671"/>
    </source>
</evidence>
<dbReference type="Pfam" id="PF07719">
    <property type="entry name" value="TPR_2"/>
    <property type="match status" value="1"/>
</dbReference>
<keyword evidence="2 3" id="KW-0802">TPR repeat</keyword>
<feature type="signal peptide" evidence="4">
    <location>
        <begin position="1"/>
        <end position="22"/>
    </location>
</feature>
<protein>
    <recommendedName>
        <fullName evidence="5">LytR/CpsA/Psr regulator C-terminal domain-containing protein</fullName>
    </recommendedName>
</protein>
<dbReference type="Proteomes" id="UP000323671">
    <property type="component" value="Chromosome"/>
</dbReference>
<evidence type="ECO:0000256" key="4">
    <source>
        <dbReference type="SAM" id="SignalP"/>
    </source>
</evidence>
<name>A0A5C1E3Z0_9RHOO</name>
<dbReference type="PANTHER" id="PTHR12558">
    <property type="entry name" value="CELL DIVISION CYCLE 16,23,27"/>
    <property type="match status" value="1"/>
</dbReference>
<dbReference type="RefSeq" id="WP_054619805.1">
    <property type="nucleotide sequence ID" value="NZ_CP022579.1"/>
</dbReference>
<reference evidence="6 7" key="1">
    <citation type="submission" date="2017-07" db="EMBL/GenBank/DDBJ databases">
        <title>Complete genome sequence of Oryzomicrobium terrae TPP412.</title>
        <authorList>
            <person name="Chiu L.-W."/>
            <person name="Lo K.-J."/>
            <person name="Tsai Y.-M."/>
            <person name="Lin S.-S."/>
            <person name="Kuo C.-H."/>
            <person name="Liu C.-T."/>
        </authorList>
    </citation>
    <scope>NUCLEOTIDE SEQUENCE [LARGE SCALE GENOMIC DNA]</scope>
    <source>
        <strain evidence="6 7">TPP412</strain>
    </source>
</reference>
<dbReference type="KEGG" id="otr:OTERR_00870"/>
<keyword evidence="7" id="KW-1185">Reference proteome</keyword>
<dbReference type="EMBL" id="CP022579">
    <property type="protein sequence ID" value="QEL63563.1"/>
    <property type="molecule type" value="Genomic_DNA"/>
</dbReference>
<dbReference type="Pfam" id="PF13399">
    <property type="entry name" value="LytR_C"/>
    <property type="match status" value="1"/>
</dbReference>
<feature type="repeat" description="TPR" evidence="3">
    <location>
        <begin position="44"/>
        <end position="77"/>
    </location>
</feature>
<dbReference type="SMART" id="SM00028">
    <property type="entry name" value="TPR"/>
    <property type="match status" value="3"/>
</dbReference>
<feature type="domain" description="LytR/CpsA/Psr regulator C-terminal" evidence="5">
    <location>
        <begin position="317"/>
        <end position="403"/>
    </location>
</feature>
<feature type="repeat" description="TPR" evidence="3">
    <location>
        <begin position="112"/>
        <end position="145"/>
    </location>
</feature>
<evidence type="ECO:0000259" key="5">
    <source>
        <dbReference type="Pfam" id="PF13399"/>
    </source>
</evidence>
<evidence type="ECO:0000256" key="1">
    <source>
        <dbReference type="ARBA" id="ARBA00022737"/>
    </source>
</evidence>
<proteinExistence type="predicted"/>
<dbReference type="AlphaFoldDB" id="A0A5C1E3Z0"/>
<keyword evidence="4" id="KW-0732">Signal</keyword>
<organism evidence="6 7">
    <name type="scientific">Oryzomicrobium terrae</name>
    <dbReference type="NCBI Taxonomy" id="1735038"/>
    <lineage>
        <taxon>Bacteria</taxon>
        <taxon>Pseudomonadati</taxon>
        <taxon>Pseudomonadota</taxon>
        <taxon>Betaproteobacteria</taxon>
        <taxon>Rhodocyclales</taxon>
        <taxon>Rhodocyclaceae</taxon>
        <taxon>Oryzomicrobium</taxon>
    </lineage>
</organism>
<dbReference type="Gene3D" id="1.25.40.10">
    <property type="entry name" value="Tetratricopeptide repeat domain"/>
    <property type="match status" value="1"/>
</dbReference>
<dbReference type="InterPro" id="IPR027381">
    <property type="entry name" value="LytR/CpsA/Psr_C"/>
</dbReference>
<dbReference type="PANTHER" id="PTHR12558:SF13">
    <property type="entry name" value="CELL DIVISION CYCLE PROTEIN 27 HOMOLOG"/>
    <property type="match status" value="1"/>
</dbReference>
<dbReference type="SUPFAM" id="SSF48452">
    <property type="entry name" value="TPR-like"/>
    <property type="match status" value="1"/>
</dbReference>
<evidence type="ECO:0000256" key="2">
    <source>
        <dbReference type="ARBA" id="ARBA00022803"/>
    </source>
</evidence>
<dbReference type="Pfam" id="PF13432">
    <property type="entry name" value="TPR_16"/>
    <property type="match status" value="1"/>
</dbReference>
<dbReference type="PROSITE" id="PS51257">
    <property type="entry name" value="PROKAR_LIPOPROTEIN"/>
    <property type="match status" value="1"/>
</dbReference>
<dbReference type="PROSITE" id="PS50293">
    <property type="entry name" value="TPR_REGION"/>
    <property type="match status" value="1"/>
</dbReference>
<accession>A0A5C1E3Z0</accession>
<dbReference type="Gene3D" id="3.30.70.2390">
    <property type="match status" value="1"/>
</dbReference>
<dbReference type="InterPro" id="IPR013105">
    <property type="entry name" value="TPR_2"/>
</dbReference>
<keyword evidence="1" id="KW-0677">Repeat</keyword>
<dbReference type="PROSITE" id="PS50005">
    <property type="entry name" value="TPR"/>
    <property type="match status" value="3"/>
</dbReference>
<sequence>MKKTITVAIQAALAAVTLASCANTAPGPMTKIQPVLRMSNQVGPDAWYQLGRYYQGQNRHERAELAFRRALQLDDHHAEAHNALGATLAAQGRLDEAAQAFLAGVNAAPRAAHIRSNLGRVYLLQGRRDEAIAMLQEALSLDPANGGARENLALAQAPGGAQSGVARAEPAATPAPLAPKPAAAAVANTATVEAGGGITIITAVPLGDARATVQEVAANAPPVALQAMVPQHDATALVVLAAASPETPRQVDIGRITPVDVTRVTDLPSRMTPPAVAPEAAAMAAAAVEPTAPLQTAAITPEAGAVPAAGGSSRARFRLEVANGNGITGLARRVSRSLEAYGFPLGRLTNQKPYQQAVTQIQYRAGFEQQAQTLGASFPQRSVVIARGDMDARADVRIVLGHDLPRDFTLNLNPAAAPLRLAAAAADLNNE</sequence>
<feature type="repeat" description="TPR" evidence="3">
    <location>
        <begin position="78"/>
        <end position="111"/>
    </location>
</feature>
<dbReference type="InterPro" id="IPR019734">
    <property type="entry name" value="TPR_rpt"/>
</dbReference>